<keyword evidence="12 13" id="KW-0472">Membrane</keyword>
<name>C4WWD0_ACYPI</name>
<keyword evidence="10" id="KW-0408">Iron</keyword>
<evidence type="ECO:0000256" key="8">
    <source>
        <dbReference type="ARBA" id="ARBA00022848"/>
    </source>
</evidence>
<evidence type="ECO:0000256" key="1">
    <source>
        <dbReference type="ARBA" id="ARBA00001971"/>
    </source>
</evidence>
<reference evidence="14" key="1">
    <citation type="submission" date="2009-06" db="EMBL/GenBank/DDBJ databases">
        <title>A full-length cDNA resource of the pea aphid, Acyrthosiphon pisum.</title>
        <authorList>
            <person name="Shigenobu S."/>
            <person name="Nakabachi A."/>
            <person name="Richards S."/>
        </authorList>
    </citation>
    <scope>NUCLEOTIDE SEQUENCE</scope>
    <source>
        <strain evidence="14">LSR1</strain>
        <tissue evidence="14">Whole body</tissue>
    </source>
</reference>
<comment type="subcellular location">
    <subcellularLocation>
        <location evidence="3">Endoplasmic reticulum membrane</location>
        <topology evidence="3">Peripheral membrane protein</topology>
    </subcellularLocation>
    <subcellularLocation>
        <location evidence="2">Microsome membrane</location>
        <topology evidence="2">Peripheral membrane protein</topology>
    </subcellularLocation>
</comment>
<sequence>MIEVNFYSVVLVPLAGLISYAIWSRLRMPVEYRQISSHVPSVTKSFWSEMVLSWKLAMLQPKDILPFVTDLFKENGPVVHFNLSGRSYVLLNDPDDLKVLLSNTQYIKKGPEYEMLKPWLNEGLLLSSGQKWHNRRKLLTNTFHFKTLDMYNPSINKHSRILVDKLFEASANDDKEISIAEYVTLCSWTLFVVTFITYHLIFGRYWCQVCRPQLNCKYGPKNLGFRTMPIDSIFNAIIIFYQHLLNIYYMYKSSIVLLYQ</sequence>
<comment type="similarity">
    <text evidence="4">Belongs to the cytochrome P450 family.</text>
</comment>
<keyword evidence="9" id="KW-0560">Oxidoreductase</keyword>
<dbReference type="GO" id="GO:0020037">
    <property type="term" value="F:heme binding"/>
    <property type="evidence" value="ECO:0007669"/>
    <property type="project" value="InterPro"/>
</dbReference>
<dbReference type="Gene3D" id="1.10.630.10">
    <property type="entry name" value="Cytochrome P450"/>
    <property type="match status" value="1"/>
</dbReference>
<comment type="cofactor">
    <cofactor evidence="1">
        <name>heme</name>
        <dbReference type="ChEBI" id="CHEBI:30413"/>
    </cofactor>
</comment>
<evidence type="ECO:0000256" key="2">
    <source>
        <dbReference type="ARBA" id="ARBA00004174"/>
    </source>
</evidence>
<gene>
    <name evidence="14" type="primary">ACYPI003803</name>
</gene>
<proteinExistence type="evidence at transcript level"/>
<evidence type="ECO:0000256" key="4">
    <source>
        <dbReference type="ARBA" id="ARBA00010617"/>
    </source>
</evidence>
<feature type="transmembrane region" description="Helical" evidence="13">
    <location>
        <begin position="182"/>
        <end position="201"/>
    </location>
</feature>
<keyword evidence="5" id="KW-0349">Heme</keyword>
<organism evidence="14">
    <name type="scientific">Acyrthosiphon pisum</name>
    <name type="common">Pea aphid</name>
    <dbReference type="NCBI Taxonomy" id="7029"/>
    <lineage>
        <taxon>Eukaryota</taxon>
        <taxon>Metazoa</taxon>
        <taxon>Ecdysozoa</taxon>
        <taxon>Arthropoda</taxon>
        <taxon>Hexapoda</taxon>
        <taxon>Insecta</taxon>
        <taxon>Pterygota</taxon>
        <taxon>Neoptera</taxon>
        <taxon>Paraneoptera</taxon>
        <taxon>Hemiptera</taxon>
        <taxon>Sternorrhyncha</taxon>
        <taxon>Aphidomorpha</taxon>
        <taxon>Aphidoidea</taxon>
        <taxon>Aphididae</taxon>
        <taxon>Macrosiphini</taxon>
        <taxon>Acyrthosiphon</taxon>
    </lineage>
</organism>
<evidence type="ECO:0000313" key="14">
    <source>
        <dbReference type="EMBL" id="BAH72200.1"/>
    </source>
</evidence>
<evidence type="ECO:0000256" key="7">
    <source>
        <dbReference type="ARBA" id="ARBA00022824"/>
    </source>
</evidence>
<evidence type="ECO:0000256" key="6">
    <source>
        <dbReference type="ARBA" id="ARBA00022723"/>
    </source>
</evidence>
<dbReference type="Pfam" id="PF00067">
    <property type="entry name" value="p450"/>
    <property type="match status" value="1"/>
</dbReference>
<evidence type="ECO:0000256" key="3">
    <source>
        <dbReference type="ARBA" id="ARBA00004406"/>
    </source>
</evidence>
<evidence type="ECO:0000256" key="10">
    <source>
        <dbReference type="ARBA" id="ARBA00023004"/>
    </source>
</evidence>
<dbReference type="InterPro" id="IPR001128">
    <property type="entry name" value="Cyt_P450"/>
</dbReference>
<protein>
    <submittedName>
        <fullName evidence="14">ACYPI003803 protein</fullName>
    </submittedName>
</protein>
<evidence type="ECO:0000256" key="13">
    <source>
        <dbReference type="SAM" id="Phobius"/>
    </source>
</evidence>
<evidence type="ECO:0000256" key="5">
    <source>
        <dbReference type="ARBA" id="ARBA00022617"/>
    </source>
</evidence>
<keyword evidence="6" id="KW-0479">Metal-binding</keyword>
<dbReference type="SUPFAM" id="SSF48264">
    <property type="entry name" value="Cytochrome P450"/>
    <property type="match status" value="1"/>
</dbReference>
<keyword evidence="8" id="KW-0492">Microsome</keyword>
<accession>C4WWD0</accession>
<dbReference type="OrthoDB" id="1470350at2759"/>
<keyword evidence="7" id="KW-0256">Endoplasmic reticulum</keyword>
<dbReference type="EMBL" id="AK341998">
    <property type="protein sequence ID" value="BAH72200.1"/>
    <property type="molecule type" value="mRNA"/>
</dbReference>
<dbReference type="InterPro" id="IPR050196">
    <property type="entry name" value="Cytochrome_P450_Monoox"/>
</dbReference>
<evidence type="ECO:0000256" key="9">
    <source>
        <dbReference type="ARBA" id="ARBA00023002"/>
    </source>
</evidence>
<dbReference type="AlphaFoldDB" id="C4WWD0"/>
<dbReference type="PANTHER" id="PTHR24291:SF189">
    <property type="entry name" value="CYTOCHROME P450 4C3-RELATED"/>
    <property type="match status" value="1"/>
</dbReference>
<keyword evidence="13" id="KW-0812">Transmembrane</keyword>
<keyword evidence="11" id="KW-0503">Monooxygenase</keyword>
<dbReference type="GO" id="GO:0016705">
    <property type="term" value="F:oxidoreductase activity, acting on paired donors, with incorporation or reduction of molecular oxygen"/>
    <property type="evidence" value="ECO:0007669"/>
    <property type="project" value="InterPro"/>
</dbReference>
<dbReference type="GO" id="GO:0005506">
    <property type="term" value="F:iron ion binding"/>
    <property type="evidence" value="ECO:0007669"/>
    <property type="project" value="InterPro"/>
</dbReference>
<evidence type="ECO:0000256" key="12">
    <source>
        <dbReference type="ARBA" id="ARBA00023136"/>
    </source>
</evidence>
<keyword evidence="13" id="KW-1133">Transmembrane helix</keyword>
<feature type="transmembrane region" description="Helical" evidence="13">
    <location>
        <begin position="6"/>
        <end position="23"/>
    </location>
</feature>
<dbReference type="GO" id="GO:0005789">
    <property type="term" value="C:endoplasmic reticulum membrane"/>
    <property type="evidence" value="ECO:0007669"/>
    <property type="project" value="UniProtKB-SubCell"/>
</dbReference>
<evidence type="ECO:0000256" key="11">
    <source>
        <dbReference type="ARBA" id="ARBA00023033"/>
    </source>
</evidence>
<dbReference type="GO" id="GO:0004497">
    <property type="term" value="F:monooxygenase activity"/>
    <property type="evidence" value="ECO:0007669"/>
    <property type="project" value="UniProtKB-KW"/>
</dbReference>
<feature type="transmembrane region" description="Helical" evidence="13">
    <location>
        <begin position="233"/>
        <end position="251"/>
    </location>
</feature>
<dbReference type="PANTHER" id="PTHR24291">
    <property type="entry name" value="CYTOCHROME P450 FAMILY 4"/>
    <property type="match status" value="1"/>
</dbReference>
<dbReference type="InterPro" id="IPR036396">
    <property type="entry name" value="Cyt_P450_sf"/>
</dbReference>